<dbReference type="AlphaFoldDB" id="A0A6B0UXB4"/>
<evidence type="ECO:0000313" key="2">
    <source>
        <dbReference type="EMBL" id="MXU93888.1"/>
    </source>
</evidence>
<name>A0A6B0UXB4_IXORI</name>
<sequence length="153" mass="17177">MLIFRIWLHAILIFITAEPRTLKPALVEHFPTTVDKTRGQWRKQCAKHSRTRLDLLQCGQTSNQHRVNLPAQHQLELQAHPCPRRVQYPGLASPQGWAPSAGPPRVAGALPRSATRCFPHEEEPDRGLSFPRDRLVSPGFCPLPCGTPRSLQG</sequence>
<feature type="signal peptide" evidence="1">
    <location>
        <begin position="1"/>
        <end position="17"/>
    </location>
</feature>
<proteinExistence type="predicted"/>
<reference evidence="2" key="1">
    <citation type="submission" date="2019-12" db="EMBL/GenBank/DDBJ databases">
        <title>An insight into the sialome of adult female Ixodes ricinus ticks feeding for 6 days.</title>
        <authorList>
            <person name="Perner J."/>
            <person name="Ribeiro J.M.C."/>
        </authorList>
    </citation>
    <scope>NUCLEOTIDE SEQUENCE</scope>
    <source>
        <strain evidence="2">Semi-engorged</strain>
        <tissue evidence="2">Salivary glands</tissue>
    </source>
</reference>
<accession>A0A6B0UXB4</accession>
<protein>
    <recommendedName>
        <fullName evidence="3">Secreted protein</fullName>
    </recommendedName>
</protein>
<keyword evidence="1" id="KW-0732">Signal</keyword>
<evidence type="ECO:0000256" key="1">
    <source>
        <dbReference type="SAM" id="SignalP"/>
    </source>
</evidence>
<dbReference type="EMBL" id="GIFC01011805">
    <property type="protein sequence ID" value="MXU93888.1"/>
    <property type="molecule type" value="Transcribed_RNA"/>
</dbReference>
<evidence type="ECO:0008006" key="3">
    <source>
        <dbReference type="Google" id="ProtNLM"/>
    </source>
</evidence>
<organism evidence="2">
    <name type="scientific">Ixodes ricinus</name>
    <name type="common">Common tick</name>
    <name type="synonym">Acarus ricinus</name>
    <dbReference type="NCBI Taxonomy" id="34613"/>
    <lineage>
        <taxon>Eukaryota</taxon>
        <taxon>Metazoa</taxon>
        <taxon>Ecdysozoa</taxon>
        <taxon>Arthropoda</taxon>
        <taxon>Chelicerata</taxon>
        <taxon>Arachnida</taxon>
        <taxon>Acari</taxon>
        <taxon>Parasitiformes</taxon>
        <taxon>Ixodida</taxon>
        <taxon>Ixodoidea</taxon>
        <taxon>Ixodidae</taxon>
        <taxon>Ixodinae</taxon>
        <taxon>Ixodes</taxon>
    </lineage>
</organism>
<feature type="chain" id="PRO_5025678097" description="Secreted protein" evidence="1">
    <location>
        <begin position="18"/>
        <end position="153"/>
    </location>
</feature>